<evidence type="ECO:0000313" key="2">
    <source>
        <dbReference type="EMBL" id="HIX45102.1"/>
    </source>
</evidence>
<comment type="caution">
    <text evidence="2">The sequence shown here is derived from an EMBL/GenBank/DDBJ whole genome shotgun (WGS) entry which is preliminary data.</text>
</comment>
<dbReference type="InterPro" id="IPR036457">
    <property type="entry name" value="PPM-type-like_dom_sf"/>
</dbReference>
<dbReference type="AlphaFoldDB" id="A0A9D1VR72"/>
<dbReference type="Gene3D" id="3.60.40.10">
    <property type="entry name" value="PPM-type phosphatase domain"/>
    <property type="match status" value="1"/>
</dbReference>
<sequence length="291" mass="31972">MDNMQIKIAAESNIGLRRNNNEDRFAICPSLAAAQWNGTCAETSLPDRTDGAMIVMADGMGDMNAGEVAADITIQTFIKYFSPGYMDPSVVESDDNGLQYLKVVSGTADRRIKQRVYEDPTTWGMGTTLVAAWIYDKKAHIAWCGDSRAYLYNPQMGLKQLTRDHLYIQELLDAGRIDALHAAMHPGRKRITRYLGDDRQNVRPDTTLLPLATGDTLMLCTDGLTELLDDNSIAQLLLQYDAKPDEACSALIKAAIEAGGNDNITVAILHVEKGGIENASRENTEHAPFFG</sequence>
<dbReference type="Proteomes" id="UP000824246">
    <property type="component" value="Unassembled WGS sequence"/>
</dbReference>
<dbReference type="SMART" id="SM00332">
    <property type="entry name" value="PP2Cc"/>
    <property type="match status" value="1"/>
</dbReference>
<evidence type="ECO:0000259" key="1">
    <source>
        <dbReference type="PROSITE" id="PS51746"/>
    </source>
</evidence>
<dbReference type="PANTHER" id="PTHR47992">
    <property type="entry name" value="PROTEIN PHOSPHATASE"/>
    <property type="match status" value="1"/>
</dbReference>
<accession>A0A9D1VR72</accession>
<reference evidence="2" key="2">
    <citation type="submission" date="2021-04" db="EMBL/GenBank/DDBJ databases">
        <authorList>
            <person name="Gilroy R."/>
        </authorList>
    </citation>
    <scope>NUCLEOTIDE SEQUENCE</scope>
    <source>
        <strain evidence="2">ChiHjej12B11-16260</strain>
    </source>
</reference>
<evidence type="ECO:0000313" key="3">
    <source>
        <dbReference type="Proteomes" id="UP000824246"/>
    </source>
</evidence>
<dbReference type="EMBL" id="DXFB01000072">
    <property type="protein sequence ID" value="HIX45102.1"/>
    <property type="molecule type" value="Genomic_DNA"/>
</dbReference>
<dbReference type="GO" id="GO:0004722">
    <property type="term" value="F:protein serine/threonine phosphatase activity"/>
    <property type="evidence" value="ECO:0007669"/>
    <property type="project" value="InterPro"/>
</dbReference>
<dbReference type="CDD" id="cd00143">
    <property type="entry name" value="PP2Cc"/>
    <property type="match status" value="1"/>
</dbReference>
<dbReference type="SMART" id="SM00331">
    <property type="entry name" value="PP2C_SIG"/>
    <property type="match status" value="1"/>
</dbReference>
<organism evidence="2 3">
    <name type="scientific">Candidatus Barnesiella excrementipullorum</name>
    <dbReference type="NCBI Taxonomy" id="2838479"/>
    <lineage>
        <taxon>Bacteria</taxon>
        <taxon>Pseudomonadati</taxon>
        <taxon>Bacteroidota</taxon>
        <taxon>Bacteroidia</taxon>
        <taxon>Bacteroidales</taxon>
        <taxon>Barnesiellaceae</taxon>
        <taxon>Barnesiella</taxon>
    </lineage>
</organism>
<dbReference type="Pfam" id="PF00481">
    <property type="entry name" value="PP2C"/>
    <property type="match status" value="1"/>
</dbReference>
<dbReference type="InterPro" id="IPR015655">
    <property type="entry name" value="PP2C"/>
</dbReference>
<dbReference type="SUPFAM" id="SSF81606">
    <property type="entry name" value="PP2C-like"/>
    <property type="match status" value="1"/>
</dbReference>
<dbReference type="InterPro" id="IPR001932">
    <property type="entry name" value="PPM-type_phosphatase-like_dom"/>
</dbReference>
<gene>
    <name evidence="2" type="ORF">H9982_02660</name>
</gene>
<dbReference type="PROSITE" id="PS51746">
    <property type="entry name" value="PPM_2"/>
    <property type="match status" value="1"/>
</dbReference>
<feature type="domain" description="PPM-type phosphatase" evidence="1">
    <location>
        <begin position="7"/>
        <end position="271"/>
    </location>
</feature>
<reference evidence="2" key="1">
    <citation type="journal article" date="2021" name="PeerJ">
        <title>Extensive microbial diversity within the chicken gut microbiome revealed by metagenomics and culture.</title>
        <authorList>
            <person name="Gilroy R."/>
            <person name="Ravi A."/>
            <person name="Getino M."/>
            <person name="Pursley I."/>
            <person name="Horton D.L."/>
            <person name="Alikhan N.F."/>
            <person name="Baker D."/>
            <person name="Gharbi K."/>
            <person name="Hall N."/>
            <person name="Watson M."/>
            <person name="Adriaenssens E.M."/>
            <person name="Foster-Nyarko E."/>
            <person name="Jarju S."/>
            <person name="Secka A."/>
            <person name="Antonio M."/>
            <person name="Oren A."/>
            <person name="Chaudhuri R.R."/>
            <person name="La Ragione R."/>
            <person name="Hildebrand F."/>
            <person name="Pallen M.J."/>
        </authorList>
    </citation>
    <scope>NUCLEOTIDE SEQUENCE</scope>
    <source>
        <strain evidence="2">ChiHjej12B11-16260</strain>
    </source>
</reference>
<protein>
    <submittedName>
        <fullName evidence="2">Protein phosphatase 2C domain-containing protein</fullName>
    </submittedName>
</protein>
<name>A0A9D1VR72_9BACT</name>
<proteinExistence type="predicted"/>